<dbReference type="Gene3D" id="2.40.50.100">
    <property type="match status" value="1"/>
</dbReference>
<dbReference type="AlphaFoldDB" id="A0A5B8MKS9"/>
<dbReference type="InterPro" id="IPR011053">
    <property type="entry name" value="Single_hybrid_motif"/>
</dbReference>
<name>A0A5B8MKS9_9CHLO</name>
<evidence type="ECO:0000313" key="3">
    <source>
        <dbReference type="Proteomes" id="UP000316726"/>
    </source>
</evidence>
<proteinExistence type="predicted"/>
<gene>
    <name evidence="2" type="ORF">A3770_04p35170</name>
</gene>
<organism evidence="2 3">
    <name type="scientific">Chloropicon primus</name>
    <dbReference type="NCBI Taxonomy" id="1764295"/>
    <lineage>
        <taxon>Eukaryota</taxon>
        <taxon>Viridiplantae</taxon>
        <taxon>Chlorophyta</taxon>
        <taxon>Chloropicophyceae</taxon>
        <taxon>Chloropicales</taxon>
        <taxon>Chloropicaceae</taxon>
        <taxon>Chloropicon</taxon>
    </lineage>
</organism>
<dbReference type="EMBL" id="CP031037">
    <property type="protein sequence ID" value="QDZ20999.1"/>
    <property type="molecule type" value="Genomic_DNA"/>
</dbReference>
<accession>A0A5B8MKS9</accession>
<sequence length="174" mass="19340">MRSKVFTRAQEVLRRVGTRGGEERRVVFTMGVTERGLEDIGEVKAVTFPGKGAEREKGEVVAEVHWEGVVDSSADEMYHSLFRYEGNGLRKLRAPFACTVLELNSKLAANPNGPEILDAEREEGGGWIVQLEARERDLEGALKEGDVLSEEAYEEAKEAEDQLGRQGDAGRLQY</sequence>
<evidence type="ECO:0000256" key="1">
    <source>
        <dbReference type="SAM" id="MobiDB-lite"/>
    </source>
</evidence>
<reference evidence="2 3" key="1">
    <citation type="submission" date="2018-07" db="EMBL/GenBank/DDBJ databases">
        <title>The complete nuclear genome of the prasinophyte Chloropicon primus (CCMP1205).</title>
        <authorList>
            <person name="Pombert J.-F."/>
            <person name="Otis C."/>
            <person name="Turmel M."/>
            <person name="Lemieux C."/>
        </authorList>
    </citation>
    <scope>NUCLEOTIDE SEQUENCE [LARGE SCALE GENOMIC DNA]</scope>
    <source>
        <strain evidence="2 3">CCMP1205</strain>
    </source>
</reference>
<protein>
    <recommendedName>
        <fullName evidence="4">Glycine cleavage system H protein</fullName>
    </recommendedName>
</protein>
<feature type="region of interest" description="Disordered" evidence="1">
    <location>
        <begin position="142"/>
        <end position="174"/>
    </location>
</feature>
<dbReference type="Proteomes" id="UP000316726">
    <property type="component" value="Chromosome 4"/>
</dbReference>
<dbReference type="SUPFAM" id="SSF51230">
    <property type="entry name" value="Single hybrid motif"/>
    <property type="match status" value="1"/>
</dbReference>
<evidence type="ECO:0000313" key="2">
    <source>
        <dbReference type="EMBL" id="QDZ20999.1"/>
    </source>
</evidence>
<dbReference type="OrthoDB" id="47273at2759"/>
<keyword evidence="3" id="KW-1185">Reference proteome</keyword>
<feature type="compositionally biased region" description="Basic and acidic residues" evidence="1">
    <location>
        <begin position="154"/>
        <end position="163"/>
    </location>
</feature>
<evidence type="ECO:0008006" key="4">
    <source>
        <dbReference type="Google" id="ProtNLM"/>
    </source>
</evidence>